<dbReference type="RefSeq" id="WP_175228979.1">
    <property type="nucleotide sequence ID" value="NZ_CADIKH010000024.1"/>
</dbReference>
<evidence type="ECO:0000256" key="4">
    <source>
        <dbReference type="ARBA" id="ARBA00022692"/>
    </source>
</evidence>
<keyword evidence="10" id="KW-1185">Reference proteome</keyword>
<reference evidence="9 10" key="1">
    <citation type="submission" date="2020-04" db="EMBL/GenBank/DDBJ databases">
        <authorList>
            <person name="De Canck E."/>
        </authorList>
    </citation>
    <scope>NUCLEOTIDE SEQUENCE [LARGE SCALE GENOMIC DNA]</scope>
    <source>
        <strain evidence="9 10">LMG 29542</strain>
    </source>
</reference>
<evidence type="ECO:0000313" key="10">
    <source>
        <dbReference type="Proteomes" id="UP000494363"/>
    </source>
</evidence>
<evidence type="ECO:0000256" key="3">
    <source>
        <dbReference type="ARBA" id="ARBA00022475"/>
    </source>
</evidence>
<protein>
    <submittedName>
        <fullName evidence="9">Surface presentation of antigens protein SpaQ</fullName>
    </submittedName>
</protein>
<feature type="transmembrane region" description="Helical" evidence="8">
    <location>
        <begin position="12"/>
        <end position="35"/>
    </location>
</feature>
<feature type="transmembrane region" description="Helical" evidence="8">
    <location>
        <begin position="55"/>
        <end position="77"/>
    </location>
</feature>
<dbReference type="InterPro" id="IPR006306">
    <property type="entry name" value="T3SS_HrpO"/>
</dbReference>
<dbReference type="Proteomes" id="UP000494363">
    <property type="component" value="Unassembled WGS sequence"/>
</dbReference>
<keyword evidence="3" id="KW-1003">Cell membrane</keyword>
<evidence type="ECO:0000256" key="6">
    <source>
        <dbReference type="ARBA" id="ARBA00023026"/>
    </source>
</evidence>
<dbReference type="Pfam" id="PF01313">
    <property type="entry name" value="Bac_export_3"/>
    <property type="match status" value="1"/>
</dbReference>
<name>A0A6J5EH37_9BURK</name>
<evidence type="ECO:0000256" key="8">
    <source>
        <dbReference type="SAM" id="Phobius"/>
    </source>
</evidence>
<dbReference type="PRINTS" id="PR00952">
    <property type="entry name" value="TYPE3IMQPROT"/>
</dbReference>
<keyword evidence="6" id="KW-0843">Virulence</keyword>
<evidence type="ECO:0000256" key="2">
    <source>
        <dbReference type="ARBA" id="ARBA00006156"/>
    </source>
</evidence>
<dbReference type="PANTHER" id="PTHR34040:SF7">
    <property type="entry name" value="SURFACE PRESENTATION OF ANTIGENS PROTEIN SPAQ"/>
    <property type="match status" value="1"/>
</dbReference>
<comment type="subcellular location">
    <subcellularLocation>
        <location evidence="1">Cell membrane</location>
        <topology evidence="1">Multi-pass membrane protein</topology>
    </subcellularLocation>
</comment>
<dbReference type="EMBL" id="CADIKH010000024">
    <property type="protein sequence ID" value="CAB3764355.1"/>
    <property type="molecule type" value="Genomic_DNA"/>
</dbReference>
<keyword evidence="4 8" id="KW-0812">Transmembrane</keyword>
<comment type="similarity">
    <text evidence="2">Belongs to the FliQ/MopD/SpaQ family.</text>
</comment>
<dbReference type="InterPro" id="IPR002191">
    <property type="entry name" value="Bac_export_3"/>
</dbReference>
<proteinExistence type="inferred from homology"/>
<accession>A0A6J5EH37</accession>
<evidence type="ECO:0000313" key="9">
    <source>
        <dbReference type="EMBL" id="CAB3764355.1"/>
    </source>
</evidence>
<evidence type="ECO:0000256" key="1">
    <source>
        <dbReference type="ARBA" id="ARBA00004651"/>
    </source>
</evidence>
<keyword evidence="7 8" id="KW-0472">Membrane</keyword>
<dbReference type="GO" id="GO:0005886">
    <property type="term" value="C:plasma membrane"/>
    <property type="evidence" value="ECO:0007669"/>
    <property type="project" value="UniProtKB-SubCell"/>
</dbReference>
<keyword evidence="5 8" id="KW-1133">Transmembrane helix</keyword>
<dbReference type="NCBIfam" id="TIGR01403">
    <property type="entry name" value="fliQ_rel_III"/>
    <property type="match status" value="1"/>
</dbReference>
<evidence type="ECO:0000256" key="5">
    <source>
        <dbReference type="ARBA" id="ARBA00022989"/>
    </source>
</evidence>
<organism evidence="9 10">
    <name type="scientific">Paraburkholderia humisilvae</name>
    <dbReference type="NCBI Taxonomy" id="627669"/>
    <lineage>
        <taxon>Bacteria</taxon>
        <taxon>Pseudomonadati</taxon>
        <taxon>Pseudomonadota</taxon>
        <taxon>Betaproteobacteria</taxon>
        <taxon>Burkholderiales</taxon>
        <taxon>Burkholderiaceae</taxon>
        <taxon>Paraburkholderia</taxon>
    </lineage>
</organism>
<dbReference type="PANTHER" id="PTHR34040">
    <property type="entry name" value="FLAGELLAR BIOSYNTHETIC PROTEIN FLIQ"/>
    <property type="match status" value="1"/>
</dbReference>
<evidence type="ECO:0000256" key="7">
    <source>
        <dbReference type="ARBA" id="ARBA00023136"/>
    </source>
</evidence>
<sequence>MSIDTLIQFATRGMLLCLSVSLPAVMVAALVGLAVSFLQAITSMQDQTLPHAAKLIAVTVTIMIVAPVSCAAVLRFASDMMNQALPQ</sequence>
<dbReference type="AlphaFoldDB" id="A0A6J5EH37"/>
<dbReference type="GO" id="GO:0009306">
    <property type="term" value="P:protein secretion"/>
    <property type="evidence" value="ECO:0007669"/>
    <property type="project" value="InterPro"/>
</dbReference>
<gene>
    <name evidence="9" type="primary">spaQ_1</name>
    <name evidence="9" type="ORF">LMG29542_04874</name>
</gene>